<dbReference type="EMBL" id="DF836424">
    <property type="protein sequence ID" value="GAN06755.1"/>
    <property type="molecule type" value="Genomic_DNA"/>
</dbReference>
<organism evidence="4">
    <name type="scientific">Mucor ambiguus</name>
    <dbReference type="NCBI Taxonomy" id="91626"/>
    <lineage>
        <taxon>Eukaryota</taxon>
        <taxon>Fungi</taxon>
        <taxon>Fungi incertae sedis</taxon>
        <taxon>Mucoromycota</taxon>
        <taxon>Mucoromycotina</taxon>
        <taxon>Mucoromycetes</taxon>
        <taxon>Mucorales</taxon>
        <taxon>Mucorineae</taxon>
        <taxon>Mucoraceae</taxon>
        <taxon>Mucor</taxon>
    </lineage>
</organism>
<evidence type="ECO:0000313" key="4">
    <source>
        <dbReference type="EMBL" id="GAN06755.1"/>
    </source>
</evidence>
<evidence type="ECO:0000256" key="3">
    <source>
        <dbReference type="SAM" id="SignalP"/>
    </source>
</evidence>
<evidence type="ECO:0000256" key="1">
    <source>
        <dbReference type="SAM" id="MobiDB-lite"/>
    </source>
</evidence>
<dbReference type="OrthoDB" id="2280499at2759"/>
<feature type="region of interest" description="Disordered" evidence="1">
    <location>
        <begin position="246"/>
        <end position="265"/>
    </location>
</feature>
<keyword evidence="3" id="KW-0732">Signal</keyword>
<feature type="chain" id="PRO_5002199061" description="MARVEL domain-containing protein" evidence="3">
    <location>
        <begin position="22"/>
        <end position="331"/>
    </location>
</feature>
<feature type="transmembrane region" description="Helical" evidence="2">
    <location>
        <begin position="45"/>
        <end position="71"/>
    </location>
</feature>
<keyword evidence="2" id="KW-1133">Transmembrane helix</keyword>
<keyword evidence="2" id="KW-0812">Transmembrane</keyword>
<feature type="signal peptide" evidence="3">
    <location>
        <begin position="1"/>
        <end position="21"/>
    </location>
</feature>
<protein>
    <recommendedName>
        <fullName evidence="6">MARVEL domain-containing protein</fullName>
    </recommendedName>
</protein>
<name>A0A0C9LVG9_9FUNG</name>
<dbReference type="Proteomes" id="UP000053815">
    <property type="component" value="Unassembled WGS sequence"/>
</dbReference>
<evidence type="ECO:0000256" key="2">
    <source>
        <dbReference type="SAM" id="Phobius"/>
    </source>
</evidence>
<proteinExistence type="predicted"/>
<keyword evidence="5" id="KW-1185">Reference proteome</keyword>
<feature type="transmembrane region" description="Helical" evidence="2">
    <location>
        <begin position="143"/>
        <end position="169"/>
    </location>
</feature>
<evidence type="ECO:0000313" key="5">
    <source>
        <dbReference type="Proteomes" id="UP000053815"/>
    </source>
</evidence>
<dbReference type="AlphaFoldDB" id="A0A0C9LVG9"/>
<accession>A0A0C9LVG9</accession>
<feature type="transmembrane region" description="Helical" evidence="2">
    <location>
        <begin position="83"/>
        <end position="106"/>
    </location>
</feature>
<reference evidence="4" key="1">
    <citation type="submission" date="2014-09" db="EMBL/GenBank/DDBJ databases">
        <title>Draft genome sequence of an oleaginous Mucoromycotina fungus Mucor ambiguus NBRC6742.</title>
        <authorList>
            <person name="Takeda I."/>
            <person name="Yamane N."/>
            <person name="Morita T."/>
            <person name="Tamano K."/>
            <person name="Machida M."/>
            <person name="Baker S."/>
            <person name="Koike H."/>
        </authorList>
    </citation>
    <scope>NUCLEOTIDE SEQUENCE</scope>
    <source>
        <strain evidence="4">NBRC 6742</strain>
    </source>
</reference>
<keyword evidence="2" id="KW-0472">Membrane</keyword>
<evidence type="ECO:0008006" key="6">
    <source>
        <dbReference type="Google" id="ProtNLM"/>
    </source>
</evidence>
<sequence length="331" mass="37205">MALLFVIQWLSITTIILNALALNEAKNSNQGLIIAAESGTKEYTLLILGAISLLASSLLLIMYLHIFLRLLGDRPLDLSKRLLAFEIVLTLVVIALWSTASGVIVACFNEFSSCKKTNVSTLTTNISFDRYSSSKLNSKACSLANAMIVVGFITIIVWFMTLIISIYALSEINNFTIGDLFIMQAPVHPYQDVKVQVNCEDYTKRSNPVEEKQSITTTTTIKNEAFVTTAEPEKVIIANEGETKELHYKQQQHKQPQQQKQGERGFRKSVVVAHDLQHHQPQELKPVISIKSWVYDFSFEPIQIDLMLPSTSELIGTKKKKNNSTNPYRYS</sequence>
<gene>
    <name evidence="4" type="ORF">MAM1_0135d06245</name>
</gene>